<evidence type="ECO:0000313" key="3">
    <source>
        <dbReference type="EMBL" id="SMB79065.1"/>
    </source>
</evidence>
<feature type="coiled-coil region" evidence="1">
    <location>
        <begin position="59"/>
        <end position="86"/>
    </location>
</feature>
<dbReference type="EMBL" id="FWWT01000005">
    <property type="protein sequence ID" value="SMB79065.1"/>
    <property type="molecule type" value="Genomic_DNA"/>
</dbReference>
<dbReference type="STRING" id="656914.SAMN00017405_0722"/>
<evidence type="ECO:0000256" key="1">
    <source>
        <dbReference type="SAM" id="Coils"/>
    </source>
</evidence>
<dbReference type="OrthoDB" id="1809211at2"/>
<keyword evidence="1" id="KW-0175">Coiled coil</keyword>
<sequence>MIKLKKLVSVVTIVGVLGVGGVAFASGLKTPADITSELTGKTVAEVREERASGKTYGEMAKETGKLEEFKTQMLEQKKEILDQKVEEGNLTKEQADEIYTKIKDNQATCDGTSEAKIGQKHGVGFGKGQGNGMGRGAGMRNGQGMGCGQNLNR</sequence>
<accession>A0A1W1UD92</accession>
<evidence type="ECO:0000313" key="4">
    <source>
        <dbReference type="Proteomes" id="UP000192731"/>
    </source>
</evidence>
<organism evidence="3 4">
    <name type="scientific">Desulfonispora thiosulfatigenes DSM 11270</name>
    <dbReference type="NCBI Taxonomy" id="656914"/>
    <lineage>
        <taxon>Bacteria</taxon>
        <taxon>Bacillati</taxon>
        <taxon>Bacillota</taxon>
        <taxon>Clostridia</taxon>
        <taxon>Eubacteriales</taxon>
        <taxon>Peptococcaceae</taxon>
        <taxon>Desulfonispora</taxon>
    </lineage>
</organism>
<feature type="region of interest" description="Disordered" evidence="2">
    <location>
        <begin position="113"/>
        <end position="153"/>
    </location>
</feature>
<keyword evidence="4" id="KW-1185">Reference proteome</keyword>
<gene>
    <name evidence="3" type="ORF">SAMN00017405_0722</name>
</gene>
<evidence type="ECO:0000256" key="2">
    <source>
        <dbReference type="SAM" id="MobiDB-lite"/>
    </source>
</evidence>
<protein>
    <recommendedName>
        <fullName evidence="5">DUF2680 domain-containing protein</fullName>
    </recommendedName>
</protein>
<dbReference type="RefSeq" id="WP_084051844.1">
    <property type="nucleotide sequence ID" value="NZ_FWWT01000005.1"/>
</dbReference>
<reference evidence="3 4" key="1">
    <citation type="submission" date="2017-04" db="EMBL/GenBank/DDBJ databases">
        <authorList>
            <person name="Afonso C.L."/>
            <person name="Miller P.J."/>
            <person name="Scott M.A."/>
            <person name="Spackman E."/>
            <person name="Goraichik I."/>
            <person name="Dimitrov K.M."/>
            <person name="Suarez D.L."/>
            <person name="Swayne D.E."/>
        </authorList>
    </citation>
    <scope>NUCLEOTIDE SEQUENCE [LARGE SCALE GENOMIC DNA]</scope>
    <source>
        <strain evidence="3 4">DSM 11270</strain>
    </source>
</reference>
<name>A0A1W1UD92_DESTI</name>
<dbReference type="Proteomes" id="UP000192731">
    <property type="component" value="Unassembled WGS sequence"/>
</dbReference>
<dbReference type="AlphaFoldDB" id="A0A1W1UD92"/>
<dbReference type="Pfam" id="PF10925">
    <property type="entry name" value="DUF2680"/>
    <property type="match status" value="1"/>
</dbReference>
<feature type="compositionally biased region" description="Gly residues" evidence="2">
    <location>
        <begin position="121"/>
        <end position="147"/>
    </location>
</feature>
<dbReference type="InterPro" id="IPR024485">
    <property type="entry name" value="DUF2680"/>
</dbReference>
<proteinExistence type="predicted"/>
<evidence type="ECO:0008006" key="5">
    <source>
        <dbReference type="Google" id="ProtNLM"/>
    </source>
</evidence>